<evidence type="ECO:0000256" key="1">
    <source>
        <dbReference type="SAM" id="MobiDB-lite"/>
    </source>
</evidence>
<feature type="compositionally biased region" description="Polar residues" evidence="1">
    <location>
        <begin position="61"/>
        <end position="75"/>
    </location>
</feature>
<dbReference type="EMBL" id="JAIWYP010000001">
    <property type="protein sequence ID" value="KAH3889955.1"/>
    <property type="molecule type" value="Genomic_DNA"/>
</dbReference>
<feature type="compositionally biased region" description="Polar residues" evidence="1">
    <location>
        <begin position="11"/>
        <end position="21"/>
    </location>
</feature>
<reference evidence="2" key="1">
    <citation type="journal article" date="2019" name="bioRxiv">
        <title>The Genome of the Zebra Mussel, Dreissena polymorpha: A Resource for Invasive Species Research.</title>
        <authorList>
            <person name="McCartney M.A."/>
            <person name="Auch B."/>
            <person name="Kono T."/>
            <person name="Mallez S."/>
            <person name="Zhang Y."/>
            <person name="Obille A."/>
            <person name="Becker A."/>
            <person name="Abrahante J.E."/>
            <person name="Garbe J."/>
            <person name="Badalamenti J.P."/>
            <person name="Herman A."/>
            <person name="Mangelson H."/>
            <person name="Liachko I."/>
            <person name="Sullivan S."/>
            <person name="Sone E.D."/>
            <person name="Koren S."/>
            <person name="Silverstein K.A.T."/>
            <person name="Beckman K.B."/>
            <person name="Gohl D.M."/>
        </authorList>
    </citation>
    <scope>NUCLEOTIDE SEQUENCE</scope>
    <source>
        <strain evidence="2">Duluth1</strain>
        <tissue evidence="2">Whole animal</tissue>
    </source>
</reference>
<dbReference type="AlphaFoldDB" id="A0A9D4N6H7"/>
<dbReference type="Proteomes" id="UP000828390">
    <property type="component" value="Unassembled WGS sequence"/>
</dbReference>
<gene>
    <name evidence="2" type="ORF">DPMN_014022</name>
</gene>
<feature type="compositionally biased region" description="Low complexity" evidence="1">
    <location>
        <begin position="49"/>
        <end position="60"/>
    </location>
</feature>
<name>A0A9D4N6H7_DREPO</name>
<evidence type="ECO:0000313" key="2">
    <source>
        <dbReference type="EMBL" id="KAH3889955.1"/>
    </source>
</evidence>
<feature type="region of interest" description="Disordered" evidence="1">
    <location>
        <begin position="1"/>
        <end position="75"/>
    </location>
</feature>
<evidence type="ECO:0000313" key="3">
    <source>
        <dbReference type="Proteomes" id="UP000828390"/>
    </source>
</evidence>
<accession>A0A9D4N6H7</accession>
<reference evidence="2" key="2">
    <citation type="submission" date="2020-11" db="EMBL/GenBank/DDBJ databases">
        <authorList>
            <person name="McCartney M.A."/>
            <person name="Auch B."/>
            <person name="Kono T."/>
            <person name="Mallez S."/>
            <person name="Becker A."/>
            <person name="Gohl D.M."/>
            <person name="Silverstein K.A.T."/>
            <person name="Koren S."/>
            <person name="Bechman K.B."/>
            <person name="Herman A."/>
            <person name="Abrahante J.E."/>
            <person name="Garbe J."/>
        </authorList>
    </citation>
    <scope>NUCLEOTIDE SEQUENCE</scope>
    <source>
        <strain evidence="2">Duluth1</strain>
        <tissue evidence="2">Whole animal</tissue>
    </source>
</reference>
<organism evidence="2 3">
    <name type="scientific">Dreissena polymorpha</name>
    <name type="common">Zebra mussel</name>
    <name type="synonym">Mytilus polymorpha</name>
    <dbReference type="NCBI Taxonomy" id="45954"/>
    <lineage>
        <taxon>Eukaryota</taxon>
        <taxon>Metazoa</taxon>
        <taxon>Spiralia</taxon>
        <taxon>Lophotrochozoa</taxon>
        <taxon>Mollusca</taxon>
        <taxon>Bivalvia</taxon>
        <taxon>Autobranchia</taxon>
        <taxon>Heteroconchia</taxon>
        <taxon>Euheterodonta</taxon>
        <taxon>Imparidentia</taxon>
        <taxon>Neoheterodontei</taxon>
        <taxon>Myida</taxon>
        <taxon>Dreissenoidea</taxon>
        <taxon>Dreissenidae</taxon>
        <taxon>Dreissena</taxon>
    </lineage>
</organism>
<proteinExistence type="predicted"/>
<comment type="caution">
    <text evidence="2">The sequence shown here is derived from an EMBL/GenBank/DDBJ whole genome shotgun (WGS) entry which is preliminary data.</text>
</comment>
<protein>
    <submittedName>
        <fullName evidence="2">Uncharacterized protein</fullName>
    </submittedName>
</protein>
<keyword evidence="3" id="KW-1185">Reference proteome</keyword>
<sequence length="75" mass="8007">MSKKKAKTDSHTATNSINSNDPAILELTDNTRNRAARRPVVDTPGLSGNQSQAANAADSQITRQIGNQSQPTLTM</sequence>